<dbReference type="Proteomes" id="UP000319731">
    <property type="component" value="Unassembled WGS sequence"/>
</dbReference>
<feature type="compositionally biased region" description="Low complexity" evidence="1">
    <location>
        <begin position="87"/>
        <end position="96"/>
    </location>
</feature>
<feature type="compositionally biased region" description="Basic residues" evidence="1">
    <location>
        <begin position="120"/>
        <end position="134"/>
    </location>
</feature>
<reference evidence="3 4" key="1">
    <citation type="journal article" date="2019" name="Sci. Rep.">
        <title>Comparative genomics of chytrid fungi reveal insights into the obligate biotrophic and pathogenic lifestyle of Synchytrium endobioticum.</title>
        <authorList>
            <person name="van de Vossenberg B.T.L.H."/>
            <person name="Warris S."/>
            <person name="Nguyen H.D.T."/>
            <person name="van Gent-Pelzer M.P.E."/>
            <person name="Joly D.L."/>
            <person name="van de Geest H.C."/>
            <person name="Bonants P.J.M."/>
            <person name="Smith D.S."/>
            <person name="Levesque C.A."/>
            <person name="van der Lee T.A.J."/>
        </authorList>
    </citation>
    <scope>NUCLEOTIDE SEQUENCE [LARGE SCALE GENOMIC DNA]</scope>
    <source>
        <strain evidence="3 4">JEL517</strain>
    </source>
</reference>
<evidence type="ECO:0000313" key="3">
    <source>
        <dbReference type="EMBL" id="TPX33728.1"/>
    </source>
</evidence>
<accession>A0A507C2Y4</accession>
<feature type="domain" description="F-box/LRR-repeat protein 15-like leucin rich repeat" evidence="2">
    <location>
        <begin position="374"/>
        <end position="612"/>
    </location>
</feature>
<organism evidence="3 4">
    <name type="scientific">Synchytrium microbalum</name>
    <dbReference type="NCBI Taxonomy" id="1806994"/>
    <lineage>
        <taxon>Eukaryota</taxon>
        <taxon>Fungi</taxon>
        <taxon>Fungi incertae sedis</taxon>
        <taxon>Chytridiomycota</taxon>
        <taxon>Chytridiomycota incertae sedis</taxon>
        <taxon>Chytridiomycetes</taxon>
        <taxon>Synchytriales</taxon>
        <taxon>Synchytriaceae</taxon>
        <taxon>Synchytrium</taxon>
    </lineage>
</organism>
<dbReference type="GeneID" id="42004626"/>
<dbReference type="GO" id="GO:0019005">
    <property type="term" value="C:SCF ubiquitin ligase complex"/>
    <property type="evidence" value="ECO:0007669"/>
    <property type="project" value="TreeGrafter"/>
</dbReference>
<dbReference type="PANTHER" id="PTHR13318:SF95">
    <property type="entry name" value="F-BOX PROTEIN YLR352W"/>
    <property type="match status" value="1"/>
</dbReference>
<dbReference type="STRING" id="1806994.A0A507C2Y4"/>
<protein>
    <recommendedName>
        <fullName evidence="2">F-box/LRR-repeat protein 15-like leucin rich repeat domain-containing protein</fullName>
    </recommendedName>
</protein>
<dbReference type="SMART" id="SM00367">
    <property type="entry name" value="LRR_CC"/>
    <property type="match status" value="6"/>
</dbReference>
<dbReference type="EMBL" id="QEAO01000018">
    <property type="protein sequence ID" value="TPX33728.1"/>
    <property type="molecule type" value="Genomic_DNA"/>
</dbReference>
<sequence>MANRVFLSDRSMMDTNNSLGNVPRFGLGSTSDTLDGLTTDMVLMLFDVEEETIEAKCLAGPISIENGERGIRAPAIARRNPQPAPPAVVADNNQDNNDAEDGDDVVVVMGQPANVVPIPQRRRTRQPRQPRARRRPDAPTPDSDAEDDDEDDGNDDSDERQPVTVHQPIQIDQDEATTTTEATKASAKRKSAPVTSPSSGKKAKTTSKSKKKPTKRQQSDSEESDLDDPLRDILPKSSNTLPRSKHSKLAKNATSSTNAAKHTADFCQNCKRRFVPDIDAPNATMCQACLTVGSGPKVRKVTKKKNAANVVEDSNEKLMSLKDICIRIVAENIDSVDEFGDIPDDIKIKISKILSRNRTLDLRTMNLFLGPHERTVELFDCSRLDEAALKGIAQLCPNVTRLNLSFCGRMTVKDEAYGNLFSTLGSKLVELHLENAAKLSEVGSTVVEYLSSLVYLENLRLDALGQAVKGVSDEVLLKVIKAVGKSLKVLKIEGFPEMGDEVLEGIGAHCPLIRKLSLRGCSSLNNDAFVSFFSASNTKSPLTDLNLQRCENVGDTALVALINIHGASLVSLSLNGLEELTEYSLRAIGATCHNLRDLDLSWVRQLDDDLFESIIDRCRNLEQVAIFGCNRLSEVSLRRSWVNREDRSIKLIGNEFD</sequence>
<dbReference type="InterPro" id="IPR006553">
    <property type="entry name" value="Leu-rich_rpt_Cys-con_subtyp"/>
</dbReference>
<dbReference type="Gene3D" id="3.80.10.10">
    <property type="entry name" value="Ribonuclease Inhibitor"/>
    <property type="match status" value="2"/>
</dbReference>
<keyword evidence="4" id="KW-1185">Reference proteome</keyword>
<name>A0A507C2Y4_9FUNG</name>
<gene>
    <name evidence="3" type="ORF">SmJEL517_g03401</name>
</gene>
<evidence type="ECO:0000259" key="2">
    <source>
        <dbReference type="Pfam" id="PF25372"/>
    </source>
</evidence>
<dbReference type="AlphaFoldDB" id="A0A507C2Y4"/>
<proteinExistence type="predicted"/>
<dbReference type="InterPro" id="IPR057207">
    <property type="entry name" value="FBXL15_LRR"/>
</dbReference>
<dbReference type="GO" id="GO:0031146">
    <property type="term" value="P:SCF-dependent proteasomal ubiquitin-dependent protein catabolic process"/>
    <property type="evidence" value="ECO:0007669"/>
    <property type="project" value="TreeGrafter"/>
</dbReference>
<feature type="compositionally biased region" description="Acidic residues" evidence="1">
    <location>
        <begin position="143"/>
        <end position="158"/>
    </location>
</feature>
<feature type="compositionally biased region" description="Low complexity" evidence="1">
    <location>
        <begin position="176"/>
        <end position="185"/>
    </location>
</feature>
<dbReference type="OrthoDB" id="421226at2759"/>
<dbReference type="Pfam" id="PF25372">
    <property type="entry name" value="DUF7885"/>
    <property type="match status" value="1"/>
</dbReference>
<dbReference type="PANTHER" id="PTHR13318">
    <property type="entry name" value="PARTNER OF PAIRED, ISOFORM B-RELATED"/>
    <property type="match status" value="1"/>
</dbReference>
<dbReference type="SUPFAM" id="SSF52047">
    <property type="entry name" value="RNI-like"/>
    <property type="match status" value="1"/>
</dbReference>
<evidence type="ECO:0000256" key="1">
    <source>
        <dbReference type="SAM" id="MobiDB-lite"/>
    </source>
</evidence>
<feature type="compositionally biased region" description="Basic residues" evidence="1">
    <location>
        <begin position="201"/>
        <end position="215"/>
    </location>
</feature>
<evidence type="ECO:0000313" key="4">
    <source>
        <dbReference type="Proteomes" id="UP000319731"/>
    </source>
</evidence>
<feature type="region of interest" description="Disordered" evidence="1">
    <location>
        <begin position="78"/>
        <end position="262"/>
    </location>
</feature>
<dbReference type="InterPro" id="IPR032675">
    <property type="entry name" value="LRR_dom_sf"/>
</dbReference>
<dbReference type="RefSeq" id="XP_031024645.1">
    <property type="nucleotide sequence ID" value="XM_031169329.1"/>
</dbReference>
<comment type="caution">
    <text evidence="3">The sequence shown here is derived from an EMBL/GenBank/DDBJ whole genome shotgun (WGS) entry which is preliminary data.</text>
</comment>